<dbReference type="InterPro" id="IPR050121">
    <property type="entry name" value="Cytochrome_P450_monoxygenase"/>
</dbReference>
<gene>
    <name evidence="6" type="ORF">ESCO_005821</name>
</gene>
<evidence type="ECO:0000256" key="3">
    <source>
        <dbReference type="ARBA" id="ARBA00022723"/>
    </source>
</evidence>
<comment type="cofactor">
    <cofactor evidence="5">
        <name>heme</name>
        <dbReference type="ChEBI" id="CHEBI:30413"/>
    </cofactor>
</comment>
<keyword evidence="2 5" id="KW-0349">Heme</keyword>
<dbReference type="GO" id="GO:0016705">
    <property type="term" value="F:oxidoreductase activity, acting on paired donors, with incorporation or reduction of molecular oxygen"/>
    <property type="evidence" value="ECO:0007669"/>
    <property type="project" value="InterPro"/>
</dbReference>
<dbReference type="GO" id="GO:0005506">
    <property type="term" value="F:iron ion binding"/>
    <property type="evidence" value="ECO:0007669"/>
    <property type="project" value="InterPro"/>
</dbReference>
<dbReference type="STRING" id="150374.A0A0N0RTI6"/>
<dbReference type="PANTHER" id="PTHR24305">
    <property type="entry name" value="CYTOCHROME P450"/>
    <property type="match status" value="1"/>
</dbReference>
<dbReference type="InterPro" id="IPR001128">
    <property type="entry name" value="Cyt_P450"/>
</dbReference>
<keyword evidence="4 5" id="KW-0408">Iron</keyword>
<dbReference type="InterPro" id="IPR036396">
    <property type="entry name" value="Cyt_P450_sf"/>
</dbReference>
<dbReference type="Gene3D" id="1.10.630.10">
    <property type="entry name" value="Cytochrome P450"/>
    <property type="match status" value="1"/>
</dbReference>
<dbReference type="PRINTS" id="PR00463">
    <property type="entry name" value="EP450I"/>
</dbReference>
<dbReference type="PANTHER" id="PTHR24305:SF166">
    <property type="entry name" value="CYTOCHROME P450 12A4, MITOCHONDRIAL-RELATED"/>
    <property type="match status" value="1"/>
</dbReference>
<dbReference type="Proteomes" id="UP000053831">
    <property type="component" value="Unassembled WGS sequence"/>
</dbReference>
<dbReference type="Pfam" id="PF00067">
    <property type="entry name" value="p450"/>
    <property type="match status" value="1"/>
</dbReference>
<evidence type="ECO:0000256" key="5">
    <source>
        <dbReference type="PIRSR" id="PIRSR602401-1"/>
    </source>
</evidence>
<comment type="caution">
    <text evidence="6">The sequence shown here is derived from an EMBL/GenBank/DDBJ whole genome shotgun (WGS) entry which is preliminary data.</text>
</comment>
<evidence type="ECO:0000256" key="1">
    <source>
        <dbReference type="ARBA" id="ARBA00010617"/>
    </source>
</evidence>
<dbReference type="OrthoDB" id="3945418at2759"/>
<sequence>MSLLLFELATNPEIHNNIRREVLDAAGDSKRLPDARVLERLPWLNGATPVGVSQPDILHNEEIFPEPLEFKPERWFDPSDLELKAFVPFMKGTRSCVGIDFAFDEMHMLTALLAARFDFELYKTTWDRDLKYVRDCFVGAVDSSSKGVRVKIVGDNKRILL</sequence>
<protein>
    <submittedName>
        <fullName evidence="6">Trichodiene oxygenase</fullName>
    </submittedName>
</protein>
<keyword evidence="7" id="KW-1185">Reference proteome</keyword>
<dbReference type="SUPFAM" id="SSF48264">
    <property type="entry name" value="Cytochrome P450"/>
    <property type="match status" value="1"/>
</dbReference>
<name>A0A0N0RTI6_ESCWE</name>
<accession>A0A0N0RTI6</accession>
<dbReference type="InterPro" id="IPR002401">
    <property type="entry name" value="Cyt_P450_E_grp-I"/>
</dbReference>
<proteinExistence type="inferred from homology"/>
<evidence type="ECO:0000256" key="2">
    <source>
        <dbReference type="ARBA" id="ARBA00022617"/>
    </source>
</evidence>
<evidence type="ECO:0000256" key="4">
    <source>
        <dbReference type="ARBA" id="ARBA00023004"/>
    </source>
</evidence>
<dbReference type="AlphaFoldDB" id="A0A0N0RTI6"/>
<feature type="binding site" description="axial binding residue" evidence="5">
    <location>
        <position position="96"/>
    </location>
    <ligand>
        <name>heme</name>
        <dbReference type="ChEBI" id="CHEBI:30413"/>
    </ligand>
    <ligandPart>
        <name>Fe</name>
        <dbReference type="ChEBI" id="CHEBI:18248"/>
    </ligandPart>
</feature>
<reference evidence="6 7" key="1">
    <citation type="submission" date="2015-07" db="EMBL/GenBank/DDBJ databases">
        <title>The genome of the fungus Escovopsis weberi, a specialized disease agent of ant agriculture.</title>
        <authorList>
            <person name="de Man T.J."/>
            <person name="Stajich J.E."/>
            <person name="Kubicek C.P."/>
            <person name="Chenthamara K."/>
            <person name="Atanasova L."/>
            <person name="Druzhinina I.S."/>
            <person name="Birnbaum S."/>
            <person name="Barribeau S.M."/>
            <person name="Teiling C."/>
            <person name="Suen G."/>
            <person name="Currie C."/>
            <person name="Gerardo N.M."/>
        </authorList>
    </citation>
    <scope>NUCLEOTIDE SEQUENCE [LARGE SCALE GENOMIC DNA]</scope>
</reference>
<dbReference type="EMBL" id="LGSR01000019">
    <property type="protein sequence ID" value="KOS19895.1"/>
    <property type="molecule type" value="Genomic_DNA"/>
</dbReference>
<dbReference type="GO" id="GO:0004497">
    <property type="term" value="F:monooxygenase activity"/>
    <property type="evidence" value="ECO:0007669"/>
    <property type="project" value="InterPro"/>
</dbReference>
<evidence type="ECO:0000313" key="7">
    <source>
        <dbReference type="Proteomes" id="UP000053831"/>
    </source>
</evidence>
<comment type="similarity">
    <text evidence="1">Belongs to the cytochrome P450 family.</text>
</comment>
<dbReference type="GO" id="GO:0020037">
    <property type="term" value="F:heme binding"/>
    <property type="evidence" value="ECO:0007669"/>
    <property type="project" value="InterPro"/>
</dbReference>
<organism evidence="6 7">
    <name type="scientific">Escovopsis weberi</name>
    <dbReference type="NCBI Taxonomy" id="150374"/>
    <lineage>
        <taxon>Eukaryota</taxon>
        <taxon>Fungi</taxon>
        <taxon>Dikarya</taxon>
        <taxon>Ascomycota</taxon>
        <taxon>Pezizomycotina</taxon>
        <taxon>Sordariomycetes</taxon>
        <taxon>Hypocreomycetidae</taxon>
        <taxon>Hypocreales</taxon>
        <taxon>Hypocreaceae</taxon>
        <taxon>Escovopsis</taxon>
    </lineage>
</organism>
<keyword evidence="3 5" id="KW-0479">Metal-binding</keyword>
<evidence type="ECO:0000313" key="6">
    <source>
        <dbReference type="EMBL" id="KOS19895.1"/>
    </source>
</evidence>